<gene>
    <name evidence="3" type="ORF">CBW65_10235</name>
</gene>
<dbReference type="KEGG" id="tum:CBW65_10235"/>
<accession>A0A1Y0IPS2</accession>
<feature type="transmembrane region" description="Helical" evidence="1">
    <location>
        <begin position="194"/>
        <end position="212"/>
    </location>
</feature>
<sequence length="220" mass="24287">MTESGVHVVRLNLQLTKAFFLSVLALAGLLVIAQLIHWERTVGFDSWVISVITGFHSELVTQVMVLFTTIGDAATVAAITLMALFLLYNLGSSRMELALFLAVVISSGVFNFLLKNVFQRMRPGFNPLVHADGFSYPSGHSMSAFALYGVLGFMLWLKVENKFWRSAMLFLCIAMVLLIGTSRIYLGVHYPSDVLGGFLGGASLLAFAVWYYQQKKTEAS</sequence>
<dbReference type="Proteomes" id="UP000195437">
    <property type="component" value="Chromosome"/>
</dbReference>
<evidence type="ECO:0000313" key="3">
    <source>
        <dbReference type="EMBL" id="ARU61334.1"/>
    </source>
</evidence>
<feature type="transmembrane region" description="Helical" evidence="1">
    <location>
        <begin position="97"/>
        <end position="114"/>
    </location>
</feature>
<evidence type="ECO:0000313" key="4">
    <source>
        <dbReference type="Proteomes" id="UP000195437"/>
    </source>
</evidence>
<dbReference type="PANTHER" id="PTHR14969">
    <property type="entry name" value="SPHINGOSINE-1-PHOSPHATE PHOSPHOHYDROLASE"/>
    <property type="match status" value="1"/>
</dbReference>
<keyword evidence="1" id="KW-1133">Transmembrane helix</keyword>
<proteinExistence type="predicted"/>
<dbReference type="PANTHER" id="PTHR14969:SF13">
    <property type="entry name" value="AT30094P"/>
    <property type="match status" value="1"/>
</dbReference>
<dbReference type="EMBL" id="CP021434">
    <property type="protein sequence ID" value="ARU61334.1"/>
    <property type="molecule type" value="Genomic_DNA"/>
</dbReference>
<dbReference type="Pfam" id="PF01569">
    <property type="entry name" value="PAP2"/>
    <property type="match status" value="1"/>
</dbReference>
<feature type="transmembrane region" description="Helical" evidence="1">
    <location>
        <begin position="18"/>
        <end position="36"/>
    </location>
</feature>
<dbReference type="OrthoDB" id="9789113at2"/>
<feature type="transmembrane region" description="Helical" evidence="1">
    <location>
        <begin position="169"/>
        <end position="188"/>
    </location>
</feature>
<dbReference type="SUPFAM" id="SSF48317">
    <property type="entry name" value="Acid phosphatase/Vanadium-dependent haloperoxidase"/>
    <property type="match status" value="1"/>
</dbReference>
<evidence type="ECO:0000256" key="1">
    <source>
        <dbReference type="SAM" id="Phobius"/>
    </source>
</evidence>
<dbReference type="SMART" id="SM00014">
    <property type="entry name" value="acidPPc"/>
    <property type="match status" value="1"/>
</dbReference>
<keyword evidence="1" id="KW-0812">Transmembrane</keyword>
<dbReference type="RefSeq" id="WP_087456713.1">
    <property type="nucleotide sequence ID" value="NZ_CP021434.1"/>
</dbReference>
<keyword evidence="4" id="KW-1185">Reference proteome</keyword>
<organism evidence="3 4">
    <name type="scientific">Tumebacillus avium</name>
    <dbReference type="NCBI Taxonomy" id="1903704"/>
    <lineage>
        <taxon>Bacteria</taxon>
        <taxon>Bacillati</taxon>
        <taxon>Bacillota</taxon>
        <taxon>Bacilli</taxon>
        <taxon>Bacillales</taxon>
        <taxon>Alicyclobacillaceae</taxon>
        <taxon>Tumebacillus</taxon>
    </lineage>
</organism>
<feature type="transmembrane region" description="Helical" evidence="1">
    <location>
        <begin position="134"/>
        <end position="157"/>
    </location>
</feature>
<feature type="transmembrane region" description="Helical" evidence="1">
    <location>
        <begin position="73"/>
        <end position="90"/>
    </location>
</feature>
<feature type="domain" description="Phosphatidic acid phosphatase type 2/haloperoxidase" evidence="2">
    <location>
        <begin position="97"/>
        <end position="209"/>
    </location>
</feature>
<reference evidence="4" key="1">
    <citation type="submission" date="2017-05" db="EMBL/GenBank/DDBJ databases">
        <authorList>
            <person name="Sung H."/>
        </authorList>
    </citation>
    <scope>NUCLEOTIDE SEQUENCE [LARGE SCALE GENOMIC DNA]</scope>
    <source>
        <strain evidence="4">AR23208</strain>
    </source>
</reference>
<dbReference type="AlphaFoldDB" id="A0A1Y0IPS2"/>
<dbReference type="InterPro" id="IPR036938">
    <property type="entry name" value="PAP2/HPO_sf"/>
</dbReference>
<evidence type="ECO:0000259" key="2">
    <source>
        <dbReference type="SMART" id="SM00014"/>
    </source>
</evidence>
<keyword evidence="1" id="KW-0472">Membrane</keyword>
<protein>
    <recommendedName>
        <fullName evidence="2">Phosphatidic acid phosphatase type 2/haloperoxidase domain-containing protein</fullName>
    </recommendedName>
</protein>
<name>A0A1Y0IPS2_9BACL</name>
<dbReference type="CDD" id="cd03392">
    <property type="entry name" value="PAP2_like_2"/>
    <property type="match status" value="1"/>
</dbReference>
<dbReference type="Gene3D" id="1.20.144.10">
    <property type="entry name" value="Phosphatidic acid phosphatase type 2/haloperoxidase"/>
    <property type="match status" value="2"/>
</dbReference>
<dbReference type="InterPro" id="IPR000326">
    <property type="entry name" value="PAP2/HPO"/>
</dbReference>